<dbReference type="InterPro" id="IPR003141">
    <property type="entry name" value="Pol/His_phosphatase_N"/>
</dbReference>
<dbReference type="OrthoDB" id="9808747at2"/>
<keyword evidence="8" id="KW-0808">Transferase</keyword>
<comment type="catalytic activity">
    <reaction evidence="18">
        <text>2'-deoxyribonucleotide-(2'-deoxyribose 5'-phosphate)-2'-deoxyribonucleotide-DNA = a 3'-end 2'-deoxyribonucleotide-(2,3-dehydro-2,3-deoxyribose 5'-phosphate)-DNA + a 5'-end 5'-phospho-2'-deoxyribonucleoside-DNA + H(+)</text>
        <dbReference type="Rhea" id="RHEA:66592"/>
        <dbReference type="Rhea" id="RHEA-COMP:13180"/>
        <dbReference type="Rhea" id="RHEA-COMP:16897"/>
        <dbReference type="Rhea" id="RHEA-COMP:17067"/>
        <dbReference type="ChEBI" id="CHEBI:15378"/>
        <dbReference type="ChEBI" id="CHEBI:136412"/>
        <dbReference type="ChEBI" id="CHEBI:157695"/>
        <dbReference type="ChEBI" id="CHEBI:167181"/>
        <dbReference type="EC" id="4.2.99.18"/>
    </reaction>
</comment>
<dbReference type="InterPro" id="IPR022311">
    <property type="entry name" value="PolX-like"/>
</dbReference>
<comment type="catalytic activity">
    <reaction evidence="19">
        <text>a 5'-end 2'-deoxyribose-2'-deoxyribonucleotide-DNA = (2E,4S)-4-hydroxypenten-2-al-5-phosphate + a 5'-end 5'-phospho-2'-deoxyribonucleoside-DNA + H(+)</text>
        <dbReference type="Rhea" id="RHEA:76255"/>
        <dbReference type="Rhea" id="RHEA-COMP:13180"/>
        <dbReference type="Rhea" id="RHEA-COMP:18657"/>
        <dbReference type="ChEBI" id="CHEBI:15378"/>
        <dbReference type="ChEBI" id="CHEBI:136412"/>
        <dbReference type="ChEBI" id="CHEBI:195194"/>
        <dbReference type="ChEBI" id="CHEBI:195195"/>
    </reaction>
</comment>
<dbReference type="CDD" id="cd07436">
    <property type="entry name" value="PHP_PolX"/>
    <property type="match status" value="1"/>
</dbReference>
<dbReference type="SUPFAM" id="SSF89550">
    <property type="entry name" value="PHP domain-like"/>
    <property type="match status" value="1"/>
</dbReference>
<evidence type="ECO:0000256" key="7">
    <source>
        <dbReference type="ARBA" id="ARBA00022634"/>
    </source>
</evidence>
<dbReference type="InterPro" id="IPR050243">
    <property type="entry name" value="PHP_phosphatase"/>
</dbReference>
<evidence type="ECO:0000256" key="1">
    <source>
        <dbReference type="ARBA" id="ARBA00001946"/>
    </source>
</evidence>
<evidence type="ECO:0000256" key="3">
    <source>
        <dbReference type="ARBA" id="ARBA00012417"/>
    </source>
</evidence>
<evidence type="ECO:0000256" key="10">
    <source>
        <dbReference type="ARBA" id="ARBA00022705"/>
    </source>
</evidence>
<name>A0A0M8K606_9CHLR</name>
<evidence type="ECO:0000256" key="17">
    <source>
        <dbReference type="ARBA" id="ARBA00035726"/>
    </source>
</evidence>
<dbReference type="SMART" id="SM00481">
    <property type="entry name" value="POLIIIAc"/>
    <property type="match status" value="1"/>
</dbReference>
<dbReference type="InterPro" id="IPR003583">
    <property type="entry name" value="Hlx-hairpin-Hlx_DNA-bd_motif"/>
</dbReference>
<feature type="domain" description="Helix-hairpin-helix DNA-binding motif class 1" evidence="22">
    <location>
        <begin position="97"/>
        <end position="116"/>
    </location>
</feature>
<reference evidence="25 27" key="1">
    <citation type="journal article" date="2015" name="Genome Announc.">
        <title>Draft Genome Sequence of a Heterotrophic Facultative Anaerobic Thermophilic Bacterium, Ardenticatena maritima Strain 110ST.</title>
        <authorList>
            <person name="Kawaichi S."/>
            <person name="Yoshida T."/>
            <person name="Sako Y."/>
            <person name="Nakamura R."/>
        </authorList>
    </citation>
    <scope>NUCLEOTIDE SEQUENCE [LARGE SCALE GENOMIC DNA]</scope>
    <source>
        <strain evidence="25 27">110S</strain>
    </source>
</reference>
<dbReference type="SUPFAM" id="SSF47802">
    <property type="entry name" value="DNA polymerase beta, N-terminal domain-like"/>
    <property type="match status" value="1"/>
</dbReference>
<dbReference type="InParanoid" id="A0A0M8K606"/>
<evidence type="ECO:0000256" key="18">
    <source>
        <dbReference type="ARBA" id="ARBA00044632"/>
    </source>
</evidence>
<keyword evidence="7" id="KW-0237">DNA synthesis</keyword>
<dbReference type="InterPro" id="IPR029398">
    <property type="entry name" value="PolB_thumb"/>
</dbReference>
<dbReference type="InterPro" id="IPR037160">
    <property type="entry name" value="DNA_Pol_thumb_sf"/>
</dbReference>
<dbReference type="GO" id="GO:0008270">
    <property type="term" value="F:zinc ion binding"/>
    <property type="evidence" value="ECO:0007669"/>
    <property type="project" value="TreeGrafter"/>
</dbReference>
<reference evidence="27" key="3">
    <citation type="submission" date="2015-08" db="EMBL/GenBank/DDBJ databases">
        <title>Draft Genome Sequence of a Heterotrophic Facultative Anaerobic Bacterium Ardenticatena maritima Strain 110S.</title>
        <authorList>
            <person name="Kawaichi S."/>
            <person name="Yoshida T."/>
            <person name="Sako Y."/>
            <person name="Nakamura R."/>
        </authorList>
    </citation>
    <scope>NUCLEOTIDE SEQUENCE [LARGE SCALE GENOMIC DNA]</scope>
    <source>
        <strain evidence="27">110S</strain>
    </source>
</reference>
<keyword evidence="13" id="KW-0239">DNA-directed DNA polymerase</keyword>
<comment type="cofactor">
    <cofactor evidence="1">
        <name>Mg(2+)</name>
        <dbReference type="ChEBI" id="CHEBI:18420"/>
    </cofactor>
</comment>
<evidence type="ECO:0000256" key="13">
    <source>
        <dbReference type="ARBA" id="ARBA00022932"/>
    </source>
</evidence>
<keyword evidence="9" id="KW-0548">Nucleotidyltransferase</keyword>
<dbReference type="Gene3D" id="3.20.20.140">
    <property type="entry name" value="Metal-dependent hydrolases"/>
    <property type="match status" value="1"/>
</dbReference>
<dbReference type="EC" id="2.7.7.7" evidence="3"/>
<dbReference type="InterPro" id="IPR002054">
    <property type="entry name" value="DNA-dir_DNA_pol_X"/>
</dbReference>
<dbReference type="GO" id="GO:0140078">
    <property type="term" value="F:class I DNA-(apurinic or apyrimidinic site) endonuclease activity"/>
    <property type="evidence" value="ECO:0007669"/>
    <property type="project" value="UniProtKB-EC"/>
</dbReference>
<evidence type="ECO:0000256" key="21">
    <source>
        <dbReference type="ARBA" id="ARBA00049244"/>
    </source>
</evidence>
<dbReference type="Proteomes" id="UP000050502">
    <property type="component" value="Unassembled WGS sequence"/>
</dbReference>
<dbReference type="PATRIC" id="fig|872965.6.peg.549"/>
<protein>
    <recommendedName>
        <fullName evidence="5">DNA polymerase beta</fullName>
        <ecNumber evidence="3">2.7.7.7</ecNumber>
        <ecNumber evidence="4">4.2.99.18</ecNumber>
    </recommendedName>
    <alternativeName>
        <fullName evidence="16">5'-deoxyribose-phosphate lyase</fullName>
    </alternativeName>
    <alternativeName>
        <fullName evidence="17">AP lyase</fullName>
    </alternativeName>
</protein>
<gene>
    <name evidence="25" type="primary">dpx</name>
    <name evidence="25" type="ORF">ARMA_0888</name>
    <name evidence="26" type="ORF">SE16_02965</name>
</gene>
<keyword evidence="15" id="KW-0234">DNA repair</keyword>
<evidence type="ECO:0000256" key="14">
    <source>
        <dbReference type="ARBA" id="ARBA00023053"/>
    </source>
</evidence>
<dbReference type="InterPro" id="IPR016195">
    <property type="entry name" value="Pol/histidinol_Pase-like"/>
</dbReference>
<evidence type="ECO:0000256" key="5">
    <source>
        <dbReference type="ARBA" id="ARBA00020020"/>
    </source>
</evidence>
<dbReference type="EC" id="4.2.99.18" evidence="4"/>
<dbReference type="EMBL" id="LGKN01000003">
    <property type="protein sequence ID" value="KPL89425.1"/>
    <property type="molecule type" value="Genomic_DNA"/>
</dbReference>
<feature type="domain" description="Helix-hairpin-helix DNA-binding motif class 1" evidence="22">
    <location>
        <begin position="57"/>
        <end position="76"/>
    </location>
</feature>
<evidence type="ECO:0000313" key="26">
    <source>
        <dbReference type="EMBL" id="KPL89425.1"/>
    </source>
</evidence>
<evidence type="ECO:0000256" key="8">
    <source>
        <dbReference type="ARBA" id="ARBA00022679"/>
    </source>
</evidence>
<comment type="subcellular location">
    <subcellularLocation>
        <location evidence="2">Cytoplasm</location>
    </subcellularLocation>
</comment>
<dbReference type="GO" id="GO:0003887">
    <property type="term" value="F:DNA-directed DNA polymerase activity"/>
    <property type="evidence" value="ECO:0007669"/>
    <property type="project" value="UniProtKB-KW"/>
</dbReference>
<dbReference type="Pfam" id="PF14716">
    <property type="entry name" value="HHH_8"/>
    <property type="match status" value="1"/>
</dbReference>
<evidence type="ECO:0000259" key="24">
    <source>
        <dbReference type="SMART" id="SM00483"/>
    </source>
</evidence>
<feature type="domain" description="DNA-directed DNA polymerase X" evidence="24">
    <location>
        <begin position="7"/>
        <end position="322"/>
    </location>
</feature>
<dbReference type="AlphaFoldDB" id="A0A0M8K606"/>
<evidence type="ECO:0000256" key="15">
    <source>
        <dbReference type="ARBA" id="ARBA00023204"/>
    </source>
</evidence>
<sequence>MGTAKPLTNRDVVRILREIAALLEIKGENRYRILAYQRAADAIEHLGRDLHALWQEGRLDEIPGVGEAIAAKIDELFRTGRLEYLERLEREYPRTLIELLDVPDLGPKRVRTLYEQLGITTLDELEQAARDGKLRTLPGFGAKTEAKILEGIQRLRRRSDRTLLGVALPRALDIVQTLREQVGSALVEIELAGSLRRRKATIGDMDIVAAAHDPDAVMEAFAALPQVAEVLWRGSTKTRVRLHTGDEVDLRVVAPERWGTALQYFTGSQAHNVRLREMALAQGLSLSEYSFKREDGSEILCAHEEEVYATLGLAWVPPELREDWGEIEAARMGTLPRLVTLNDIRGDLHMHTTASDGRLSLREMVEGARRRGYAYIAITDHSQSLGMVNGLDVERLRAQRAEIRALQVEYDDILILQGAEVEIKADGTLDYPDDVLAELDIVIASLHTALRQPREQITQRLLNAIRNPHVDIIGHPTGRLLLKRDGADLDMDAVLQAAAETGTVLEINASPERLDLDPVYVRQAIARGCLLAIDTDAHHTDDFANMQYGVWQARRGWAEARHILNTRSREAFEAWLASRRAS</sequence>
<dbReference type="STRING" id="872965.SE16_02965"/>
<evidence type="ECO:0000259" key="22">
    <source>
        <dbReference type="SMART" id="SM00278"/>
    </source>
</evidence>
<feature type="domain" description="Polymerase/histidinol phosphatase N-terminal" evidence="23">
    <location>
        <begin position="346"/>
        <end position="425"/>
    </location>
</feature>
<dbReference type="InterPro" id="IPR010996">
    <property type="entry name" value="HHH_MUS81"/>
</dbReference>
<keyword evidence="27" id="KW-1185">Reference proteome</keyword>
<comment type="caution">
    <text evidence="25">The sequence shown here is derived from an EMBL/GenBank/DDBJ whole genome shotgun (WGS) entry which is preliminary data.</text>
</comment>
<dbReference type="Gene3D" id="3.30.210.10">
    <property type="entry name" value="DNA polymerase, thumb domain"/>
    <property type="match status" value="1"/>
</dbReference>
<dbReference type="Gene3D" id="3.30.460.10">
    <property type="entry name" value="Beta Polymerase, domain 2"/>
    <property type="match status" value="1"/>
</dbReference>
<dbReference type="FunCoup" id="A0A0M8K606">
    <property type="interactions" value="114"/>
</dbReference>
<dbReference type="RefSeq" id="WP_054492386.1">
    <property type="nucleotide sequence ID" value="NZ_BBZA01000059.1"/>
</dbReference>
<evidence type="ECO:0000313" key="27">
    <source>
        <dbReference type="Proteomes" id="UP000037784"/>
    </source>
</evidence>
<dbReference type="PANTHER" id="PTHR36928">
    <property type="entry name" value="PHOSPHATASE YCDX-RELATED"/>
    <property type="match status" value="1"/>
</dbReference>
<dbReference type="EMBL" id="BBZA01000059">
    <property type="protein sequence ID" value="GAP62465.1"/>
    <property type="molecule type" value="Genomic_DNA"/>
</dbReference>
<dbReference type="Proteomes" id="UP000037784">
    <property type="component" value="Unassembled WGS sequence"/>
</dbReference>
<dbReference type="InterPro" id="IPR027421">
    <property type="entry name" value="DNA_pol_lamdba_lyase_dom_sf"/>
</dbReference>
<dbReference type="Gene3D" id="1.10.150.110">
    <property type="entry name" value="DNA polymerase beta, N-terminal domain-like"/>
    <property type="match status" value="1"/>
</dbReference>
<dbReference type="GO" id="GO:0005829">
    <property type="term" value="C:cytosol"/>
    <property type="evidence" value="ECO:0007669"/>
    <property type="project" value="TreeGrafter"/>
</dbReference>
<dbReference type="PRINTS" id="PR00870">
    <property type="entry name" value="DNAPOLXBETA"/>
</dbReference>
<evidence type="ECO:0000313" key="25">
    <source>
        <dbReference type="EMBL" id="GAP62465.1"/>
    </source>
</evidence>
<dbReference type="CDD" id="cd00141">
    <property type="entry name" value="NT_POLXc"/>
    <property type="match status" value="1"/>
</dbReference>
<evidence type="ECO:0000259" key="23">
    <source>
        <dbReference type="SMART" id="SM00481"/>
    </source>
</evidence>
<keyword evidence="11" id="KW-0227">DNA damage</keyword>
<keyword evidence="6" id="KW-0488">Methylation</keyword>
<evidence type="ECO:0000256" key="9">
    <source>
        <dbReference type="ARBA" id="ARBA00022695"/>
    </source>
</evidence>
<keyword evidence="10" id="KW-0235">DNA replication</keyword>
<feature type="domain" description="Helix-hairpin-helix DNA-binding motif class 1" evidence="22">
    <location>
        <begin position="132"/>
        <end position="151"/>
    </location>
</feature>
<dbReference type="Gene3D" id="1.10.150.20">
    <property type="entry name" value="5' to 3' exonuclease, C-terminal subdomain"/>
    <property type="match status" value="1"/>
</dbReference>
<evidence type="ECO:0000256" key="19">
    <source>
        <dbReference type="ARBA" id="ARBA00044678"/>
    </source>
</evidence>
<evidence type="ECO:0000256" key="4">
    <source>
        <dbReference type="ARBA" id="ARBA00012720"/>
    </source>
</evidence>
<dbReference type="SUPFAM" id="SSF81301">
    <property type="entry name" value="Nucleotidyltransferase"/>
    <property type="match status" value="1"/>
</dbReference>
<comment type="catalytic activity">
    <reaction evidence="21">
        <text>DNA(n) + a 2'-deoxyribonucleoside 5'-triphosphate = DNA(n+1) + diphosphate</text>
        <dbReference type="Rhea" id="RHEA:22508"/>
        <dbReference type="Rhea" id="RHEA-COMP:17339"/>
        <dbReference type="Rhea" id="RHEA-COMP:17340"/>
        <dbReference type="ChEBI" id="CHEBI:33019"/>
        <dbReference type="ChEBI" id="CHEBI:61560"/>
        <dbReference type="ChEBI" id="CHEBI:173112"/>
        <dbReference type="EC" id="2.7.7.7"/>
    </reaction>
</comment>
<proteinExistence type="predicted"/>
<dbReference type="Pfam" id="PF02811">
    <property type="entry name" value="PHP"/>
    <property type="match status" value="1"/>
</dbReference>
<dbReference type="Pfam" id="PF14520">
    <property type="entry name" value="HHH_5"/>
    <property type="match status" value="1"/>
</dbReference>
<dbReference type="SMART" id="SM00483">
    <property type="entry name" value="POLXc"/>
    <property type="match status" value="1"/>
</dbReference>
<organism evidence="25 27">
    <name type="scientific">Ardenticatena maritima</name>
    <dbReference type="NCBI Taxonomy" id="872965"/>
    <lineage>
        <taxon>Bacteria</taxon>
        <taxon>Bacillati</taxon>
        <taxon>Chloroflexota</taxon>
        <taxon>Ardenticatenia</taxon>
        <taxon>Ardenticatenales</taxon>
        <taxon>Ardenticatenaceae</taxon>
        <taxon>Ardenticatena</taxon>
    </lineage>
</organism>
<evidence type="ECO:0000256" key="12">
    <source>
        <dbReference type="ARBA" id="ARBA00022843"/>
    </source>
</evidence>
<evidence type="ECO:0000256" key="2">
    <source>
        <dbReference type="ARBA" id="ARBA00004496"/>
    </source>
</evidence>
<evidence type="ECO:0000256" key="11">
    <source>
        <dbReference type="ARBA" id="ARBA00022763"/>
    </source>
</evidence>
<dbReference type="InterPro" id="IPR047967">
    <property type="entry name" value="PolX_PHP"/>
</dbReference>
<dbReference type="InterPro" id="IPR002008">
    <property type="entry name" value="DNA_pol_X_beta-like"/>
</dbReference>
<evidence type="ECO:0000256" key="6">
    <source>
        <dbReference type="ARBA" id="ARBA00022481"/>
    </source>
</evidence>
<dbReference type="InterPro" id="IPR004013">
    <property type="entry name" value="PHP_dom"/>
</dbReference>
<dbReference type="GO" id="GO:0042578">
    <property type="term" value="F:phosphoric ester hydrolase activity"/>
    <property type="evidence" value="ECO:0007669"/>
    <property type="project" value="TreeGrafter"/>
</dbReference>
<reference evidence="26 28" key="2">
    <citation type="submission" date="2015-07" db="EMBL/GenBank/DDBJ databases">
        <title>Whole genome sequence of Ardenticatena maritima DSM 23922.</title>
        <authorList>
            <person name="Hemp J."/>
            <person name="Ward L.M."/>
            <person name="Pace L.A."/>
            <person name="Fischer W.W."/>
        </authorList>
    </citation>
    <scope>NUCLEOTIDE SEQUENCE [LARGE SCALE GENOMIC DNA]</scope>
    <source>
        <strain evidence="26 28">110S</strain>
    </source>
</reference>
<evidence type="ECO:0000256" key="16">
    <source>
        <dbReference type="ARBA" id="ARBA00035717"/>
    </source>
</evidence>
<dbReference type="Pfam" id="PF14791">
    <property type="entry name" value="DNA_pol_B_thumb"/>
    <property type="match status" value="1"/>
</dbReference>
<dbReference type="PIRSF" id="PIRSF005047">
    <property type="entry name" value="UCP005047_YshC"/>
    <property type="match status" value="1"/>
</dbReference>
<comment type="function">
    <text evidence="20">Repair polymerase that plays a key role in base-excision repair. During this process, the damaged base is excised by specific DNA glycosylases, the DNA backbone is nicked at the abasic site by an apurinic/apyrimidic (AP) endonuclease, and POLB removes 5'-deoxyribose-phosphate from the preincised AP site acting as a 5'-deoxyribose-phosphate lyase (5'-dRP lyase); through its DNA polymerase activity, it adds one nucleotide to the 3' end of the arising single-nucleotide gap. Conducts 'gap-filling' DNA synthesis in a stepwise distributive fashion rather than in a processive fashion as for other DNA polymerases. It is also able to cleave sugar-phosphate bonds 3' to an intact AP site, acting as an AP lyase.</text>
</comment>
<dbReference type="GO" id="GO:0003677">
    <property type="term" value="F:DNA binding"/>
    <property type="evidence" value="ECO:0007669"/>
    <property type="project" value="InterPro"/>
</dbReference>
<keyword evidence="14" id="KW-0915">Sodium</keyword>
<keyword evidence="12" id="KW-0832">Ubl conjugation</keyword>
<dbReference type="PANTHER" id="PTHR36928:SF1">
    <property type="entry name" value="PHOSPHATASE YCDX-RELATED"/>
    <property type="match status" value="1"/>
</dbReference>
<dbReference type="NCBIfam" id="NF006375">
    <property type="entry name" value="PRK08609.1"/>
    <property type="match status" value="1"/>
</dbReference>
<evidence type="ECO:0000313" key="28">
    <source>
        <dbReference type="Proteomes" id="UP000050502"/>
    </source>
</evidence>
<accession>A0A0M8K606</accession>
<dbReference type="InterPro" id="IPR043519">
    <property type="entry name" value="NT_sf"/>
</dbReference>
<dbReference type="SMART" id="SM00278">
    <property type="entry name" value="HhH1"/>
    <property type="match status" value="3"/>
</dbReference>
<dbReference type="FunFam" id="3.20.20.140:FF:000047">
    <property type="entry name" value="PHP domain-containing protein"/>
    <property type="match status" value="1"/>
</dbReference>
<dbReference type="GO" id="GO:0006281">
    <property type="term" value="P:DNA repair"/>
    <property type="evidence" value="ECO:0007669"/>
    <property type="project" value="UniProtKB-KW"/>
</dbReference>
<evidence type="ECO:0000256" key="20">
    <source>
        <dbReference type="ARBA" id="ARBA00045548"/>
    </source>
</evidence>